<name>K1VTL4_TRIAC</name>
<gene>
    <name evidence="2" type="ORF">A1Q2_01924</name>
</gene>
<evidence type="ECO:0000313" key="3">
    <source>
        <dbReference type="Proteomes" id="UP000006757"/>
    </source>
</evidence>
<feature type="compositionally biased region" description="Basic and acidic residues" evidence="1">
    <location>
        <begin position="147"/>
        <end position="163"/>
    </location>
</feature>
<sequence length="163" mass="18036">MDDDDPPTPELPSVPEPSQKEVSGDSPTQAESPTEPEVVRPRQQSSPPSPPPSRTVVTRRRSPLPVDESDDEVVMIGESPAPPSYKRLRASAPQQERRVIPRNGTRASPYSVPDTPLRELSRTVSPPTSGSRRTLPRRPSSQSALPEEVRYRLARKLHDPPRS</sequence>
<dbReference type="Proteomes" id="UP000006757">
    <property type="component" value="Unassembled WGS sequence"/>
</dbReference>
<accession>K1VTL4</accession>
<dbReference type="AlphaFoldDB" id="K1VTL4"/>
<reference evidence="2 3" key="1">
    <citation type="journal article" date="2012" name="Eukaryot. Cell">
        <title>Genome sequence of the Trichosporon asahii environmental strain CBS 8904.</title>
        <authorList>
            <person name="Yang R.Y."/>
            <person name="Li H.T."/>
            <person name="Zhu H."/>
            <person name="Zhou G.P."/>
            <person name="Wang M."/>
            <person name="Wang L."/>
        </authorList>
    </citation>
    <scope>NUCLEOTIDE SEQUENCE [LARGE SCALE GENOMIC DNA]</scope>
    <source>
        <strain evidence="2 3">CBS 8904</strain>
    </source>
</reference>
<feature type="compositionally biased region" description="Polar residues" evidence="1">
    <location>
        <begin position="122"/>
        <end position="132"/>
    </location>
</feature>
<keyword evidence="3" id="KW-1185">Reference proteome</keyword>
<comment type="caution">
    <text evidence="2">The sequence shown here is derived from an EMBL/GenBank/DDBJ whole genome shotgun (WGS) entry which is preliminary data.</text>
</comment>
<proteinExistence type="predicted"/>
<dbReference type="HOGENOM" id="CLU_1628222_0_0_1"/>
<organism evidence="2 3">
    <name type="scientific">Trichosporon asahii var. asahii (strain CBS 8904)</name>
    <name type="common">Yeast</name>
    <dbReference type="NCBI Taxonomy" id="1220162"/>
    <lineage>
        <taxon>Eukaryota</taxon>
        <taxon>Fungi</taxon>
        <taxon>Dikarya</taxon>
        <taxon>Basidiomycota</taxon>
        <taxon>Agaricomycotina</taxon>
        <taxon>Tremellomycetes</taxon>
        <taxon>Trichosporonales</taxon>
        <taxon>Trichosporonaceae</taxon>
        <taxon>Trichosporon</taxon>
    </lineage>
</organism>
<evidence type="ECO:0000313" key="2">
    <source>
        <dbReference type="EMBL" id="EKD03911.1"/>
    </source>
</evidence>
<evidence type="ECO:0000256" key="1">
    <source>
        <dbReference type="SAM" id="MobiDB-lite"/>
    </source>
</evidence>
<feature type="region of interest" description="Disordered" evidence="1">
    <location>
        <begin position="1"/>
        <end position="163"/>
    </location>
</feature>
<dbReference type="InParanoid" id="K1VTL4"/>
<dbReference type="EMBL" id="AMBO01000240">
    <property type="protein sequence ID" value="EKD03911.1"/>
    <property type="molecule type" value="Genomic_DNA"/>
</dbReference>
<protein>
    <submittedName>
        <fullName evidence="2">Uncharacterized protein</fullName>
    </submittedName>
</protein>